<name>A0A947GHZ7_9HYPH</name>
<reference evidence="4 5" key="1">
    <citation type="submission" date="2021-06" db="EMBL/GenBank/DDBJ databases">
        <authorList>
            <person name="Grouzdev D.S."/>
            <person name="Koziaeva V."/>
        </authorList>
    </citation>
    <scope>NUCLEOTIDE SEQUENCE [LARGE SCALE GENOMIC DNA]</scope>
    <source>
        <strain evidence="4 5">22</strain>
    </source>
</reference>
<keyword evidence="1" id="KW-0560">Oxidoreductase</keyword>
<feature type="region of interest" description="Disordered" evidence="2">
    <location>
        <begin position="1"/>
        <end position="31"/>
    </location>
</feature>
<evidence type="ECO:0000256" key="2">
    <source>
        <dbReference type="SAM" id="MobiDB-lite"/>
    </source>
</evidence>
<evidence type="ECO:0000259" key="3">
    <source>
        <dbReference type="Pfam" id="PF01266"/>
    </source>
</evidence>
<sequence length="432" mass="46564">MTAHPQASRASPHAPSLYAATARDPRDRPALDGDRNADVCIIGGGYTGLSAALHLAEAGRRVVLLEANRIGWGASGRNGGQLHSGQRQDVDTLEAWFGRDRARALFDLGEAAKATVKDLIARHAIACDWRDGLIHAAHKRRYVEPMWRQADRLRRDYGLDGVTELDAAALAAAIGTGVYFGGTRDATAGHLQPLDFALGLARAAETAGATLHEATPALRIEPGARPRIVTPTGTVTADVVLVACNGYLAGLEAETDAHVMPIHNYVLATEPLGARADRLIPGREAVSDSRFVVHYWRLDAAGRMVFGGGETYRRDFPQDLKTFVRSHMLKVYPQLADAAIDFAWGGTLAVTMSRLPFIRRLKPGLYTAAGYSGQGVSLATFAGRLIAEAIAGDTARFDVLAALPARRFPGGRLLRHPSLVLAMTWYALRDRL</sequence>
<feature type="domain" description="FAD dependent oxidoreductase" evidence="3">
    <location>
        <begin position="38"/>
        <end position="388"/>
    </location>
</feature>
<evidence type="ECO:0000313" key="4">
    <source>
        <dbReference type="EMBL" id="MBT9288439.1"/>
    </source>
</evidence>
<gene>
    <name evidence="4" type="ORF">KL771_03200</name>
</gene>
<protein>
    <submittedName>
        <fullName evidence="4">FAD-binding oxidoreductase</fullName>
    </submittedName>
</protein>
<comment type="caution">
    <text evidence="4">The sequence shown here is derived from an EMBL/GenBank/DDBJ whole genome shotgun (WGS) entry which is preliminary data.</text>
</comment>
<dbReference type="Pfam" id="PF01266">
    <property type="entry name" value="DAO"/>
    <property type="match status" value="1"/>
</dbReference>
<dbReference type="InterPro" id="IPR036188">
    <property type="entry name" value="FAD/NAD-bd_sf"/>
</dbReference>
<dbReference type="SUPFAM" id="SSF51905">
    <property type="entry name" value="FAD/NAD(P)-binding domain"/>
    <property type="match status" value="1"/>
</dbReference>
<dbReference type="Proteomes" id="UP000766595">
    <property type="component" value="Unassembled WGS sequence"/>
</dbReference>
<dbReference type="RefSeq" id="WP_261967126.1">
    <property type="nucleotide sequence ID" value="NZ_JAHHZF010000002.1"/>
</dbReference>
<dbReference type="Gene3D" id="3.50.50.60">
    <property type="entry name" value="FAD/NAD(P)-binding domain"/>
    <property type="match status" value="1"/>
</dbReference>
<organism evidence="4 5">
    <name type="scientific">Prosthecodimorpha staleyi</name>
    <dbReference type="NCBI Taxonomy" id="2840188"/>
    <lineage>
        <taxon>Bacteria</taxon>
        <taxon>Pseudomonadati</taxon>
        <taxon>Pseudomonadota</taxon>
        <taxon>Alphaproteobacteria</taxon>
        <taxon>Hyphomicrobiales</taxon>
        <taxon>Ancalomicrobiaceae</taxon>
        <taxon>Prosthecodimorpha</taxon>
    </lineage>
</organism>
<evidence type="ECO:0000256" key="1">
    <source>
        <dbReference type="ARBA" id="ARBA00023002"/>
    </source>
</evidence>
<dbReference type="PANTHER" id="PTHR13847:SF281">
    <property type="entry name" value="FAD DEPENDENT OXIDOREDUCTASE DOMAIN-CONTAINING PROTEIN"/>
    <property type="match status" value="1"/>
</dbReference>
<dbReference type="InterPro" id="IPR006076">
    <property type="entry name" value="FAD-dep_OxRdtase"/>
</dbReference>
<dbReference type="Gene3D" id="3.30.9.10">
    <property type="entry name" value="D-Amino Acid Oxidase, subunit A, domain 2"/>
    <property type="match status" value="1"/>
</dbReference>
<proteinExistence type="predicted"/>
<accession>A0A947GHZ7</accession>
<dbReference type="EMBL" id="JAHHZF010000002">
    <property type="protein sequence ID" value="MBT9288439.1"/>
    <property type="molecule type" value="Genomic_DNA"/>
</dbReference>
<dbReference type="GO" id="GO:0005737">
    <property type="term" value="C:cytoplasm"/>
    <property type="evidence" value="ECO:0007669"/>
    <property type="project" value="TreeGrafter"/>
</dbReference>
<evidence type="ECO:0000313" key="5">
    <source>
        <dbReference type="Proteomes" id="UP000766595"/>
    </source>
</evidence>
<dbReference type="AlphaFoldDB" id="A0A947GHZ7"/>
<keyword evidence="5" id="KW-1185">Reference proteome</keyword>
<dbReference type="PANTHER" id="PTHR13847">
    <property type="entry name" value="SARCOSINE DEHYDROGENASE-RELATED"/>
    <property type="match status" value="1"/>
</dbReference>
<dbReference type="GO" id="GO:0016491">
    <property type="term" value="F:oxidoreductase activity"/>
    <property type="evidence" value="ECO:0007669"/>
    <property type="project" value="UniProtKB-KW"/>
</dbReference>